<reference evidence="1 2" key="1">
    <citation type="submission" date="2018-10" db="EMBL/GenBank/DDBJ databases">
        <authorList>
            <person name="Peiro R."/>
            <person name="Begona"/>
            <person name="Cbmso G."/>
            <person name="Lopez M."/>
            <person name="Gonzalez S."/>
            <person name="Sacristan E."/>
            <person name="Castillo E."/>
        </authorList>
    </citation>
    <scope>NUCLEOTIDE SEQUENCE [LARGE SCALE GENOMIC DNA]</scope>
    <source>
        <strain evidence="1">TTHNAR1</strain>
    </source>
</reference>
<dbReference type="Proteomes" id="UP000279841">
    <property type="component" value="Chromosome"/>
</dbReference>
<dbReference type="RefSeq" id="WP_124104508.1">
    <property type="nucleotide sequence ID" value="NZ_LR027517.1"/>
</dbReference>
<gene>
    <name evidence="1" type="ORF">TTHN1_00736</name>
</gene>
<evidence type="ECO:0000313" key="2">
    <source>
        <dbReference type="Proteomes" id="UP000279841"/>
    </source>
</evidence>
<proteinExistence type="predicted"/>
<protein>
    <submittedName>
        <fullName evidence="1">Uncharacterized protein</fullName>
    </submittedName>
</protein>
<accession>A0A3P4APB9</accession>
<name>A0A3P4APB9_THETH</name>
<sequence length="67" mass="8045">MRRALRKVERLVRERLTRETLLVLVVHDGQEWHPSEEEKRRAVEEARREGRRVAVLYAPEPEGRNET</sequence>
<organism evidence="1 2">
    <name type="scientific">Thermus thermophilus</name>
    <dbReference type="NCBI Taxonomy" id="274"/>
    <lineage>
        <taxon>Bacteria</taxon>
        <taxon>Thermotogati</taxon>
        <taxon>Deinococcota</taxon>
        <taxon>Deinococci</taxon>
        <taxon>Thermales</taxon>
        <taxon>Thermaceae</taxon>
        <taxon>Thermus</taxon>
    </lineage>
</organism>
<evidence type="ECO:0000313" key="1">
    <source>
        <dbReference type="EMBL" id="VCU52977.1"/>
    </source>
</evidence>
<dbReference type="EMBL" id="LR027517">
    <property type="protein sequence ID" value="VCU52977.1"/>
    <property type="molecule type" value="Genomic_DNA"/>
</dbReference>
<dbReference type="AlphaFoldDB" id="A0A3P4APB9"/>